<gene>
    <name evidence="2" type="ORF">NIES592_23610</name>
</gene>
<keyword evidence="3" id="KW-1185">Reference proteome</keyword>
<feature type="chain" id="PRO_5010521004" evidence="1">
    <location>
        <begin position="24"/>
        <end position="180"/>
    </location>
</feature>
<evidence type="ECO:0000313" key="3">
    <source>
        <dbReference type="Proteomes" id="UP000186391"/>
    </source>
</evidence>
<dbReference type="AlphaFoldDB" id="A0A1U7GSR3"/>
<name>A0A1U7GSR3_9CYAN</name>
<dbReference type="Proteomes" id="UP000186391">
    <property type="component" value="Unassembled WGS sequence"/>
</dbReference>
<sequence length="180" mass="19935">MQPKVWVCSVGLALSWLISPVLAVEAVKLPNRQVQKNTTAKPIVVSKAEFGVLRVEKNGKTTLIPTTKVPLQEGIAYGWRIQLKDYQGEVTWREVLQLPKPPESWATSNTDNFSLSPDGTAANIQRTDSIKDGVITNSWTIATGDPMGKHKIEVYIGDRRIATFEFEVVPAKRQKPAPKA</sequence>
<dbReference type="OrthoDB" id="495047at2"/>
<accession>A0A1U7GSR3</accession>
<proteinExistence type="predicted"/>
<feature type="signal peptide" evidence="1">
    <location>
        <begin position="1"/>
        <end position="23"/>
    </location>
</feature>
<comment type="caution">
    <text evidence="2">The sequence shown here is derived from an EMBL/GenBank/DDBJ whole genome shotgun (WGS) entry which is preliminary data.</text>
</comment>
<protein>
    <submittedName>
        <fullName evidence="2">Uncharacterized protein</fullName>
    </submittedName>
</protein>
<dbReference type="RefSeq" id="WP_073557090.1">
    <property type="nucleotide sequence ID" value="NZ_MRCA01000028.1"/>
</dbReference>
<keyword evidence="1" id="KW-0732">Signal</keyword>
<reference evidence="2 3" key="1">
    <citation type="submission" date="2016-11" db="EMBL/GenBank/DDBJ databases">
        <title>Draft Genome Sequences of Nine Cyanobacterial Strains from Diverse Habitats.</title>
        <authorList>
            <person name="Zhu T."/>
            <person name="Hou S."/>
            <person name="Lu X."/>
            <person name="Hess W.R."/>
        </authorList>
    </citation>
    <scope>NUCLEOTIDE SEQUENCE [LARGE SCALE GENOMIC DNA]</scope>
    <source>
        <strain evidence="2 3">NIES-592</strain>
    </source>
</reference>
<evidence type="ECO:0000256" key="1">
    <source>
        <dbReference type="SAM" id="SignalP"/>
    </source>
</evidence>
<dbReference type="EMBL" id="MRCA01000028">
    <property type="protein sequence ID" value="OKH10866.1"/>
    <property type="molecule type" value="Genomic_DNA"/>
</dbReference>
<evidence type="ECO:0000313" key="2">
    <source>
        <dbReference type="EMBL" id="OKH10866.1"/>
    </source>
</evidence>
<organism evidence="2 3">
    <name type="scientific">Fischerella major NIES-592</name>
    <dbReference type="NCBI Taxonomy" id="210994"/>
    <lineage>
        <taxon>Bacteria</taxon>
        <taxon>Bacillati</taxon>
        <taxon>Cyanobacteriota</taxon>
        <taxon>Cyanophyceae</taxon>
        <taxon>Nostocales</taxon>
        <taxon>Hapalosiphonaceae</taxon>
        <taxon>Fischerella</taxon>
    </lineage>
</organism>